<feature type="compositionally biased region" description="Polar residues" evidence="1">
    <location>
        <begin position="1"/>
        <end position="12"/>
    </location>
</feature>
<reference evidence="2 3" key="1">
    <citation type="submission" date="2016-10" db="EMBL/GenBank/DDBJ databases">
        <authorList>
            <person name="de Groot N.N."/>
        </authorList>
    </citation>
    <scope>NUCLEOTIDE SEQUENCE [LARGE SCALE GENOMIC DNA]</scope>
    <source>
        <strain evidence="3">L7-484,KACC 16230,DSM 25025</strain>
    </source>
</reference>
<dbReference type="Proteomes" id="UP000198793">
    <property type="component" value="Unassembled WGS sequence"/>
</dbReference>
<accession>A0A1H0HPK5</accession>
<evidence type="ECO:0000313" key="2">
    <source>
        <dbReference type="EMBL" id="SDO21125.1"/>
    </source>
</evidence>
<proteinExistence type="predicted"/>
<protein>
    <submittedName>
        <fullName evidence="2">Uncharacterized protein</fullName>
    </submittedName>
</protein>
<name>A0A1H0HPK5_9HYPH</name>
<organism evidence="2 3">
    <name type="scientific">Aureimonas jatrophae</name>
    <dbReference type="NCBI Taxonomy" id="1166073"/>
    <lineage>
        <taxon>Bacteria</taxon>
        <taxon>Pseudomonadati</taxon>
        <taxon>Pseudomonadota</taxon>
        <taxon>Alphaproteobacteria</taxon>
        <taxon>Hyphomicrobiales</taxon>
        <taxon>Aurantimonadaceae</taxon>
        <taxon>Aureimonas</taxon>
    </lineage>
</organism>
<evidence type="ECO:0000256" key="1">
    <source>
        <dbReference type="SAM" id="MobiDB-lite"/>
    </source>
</evidence>
<gene>
    <name evidence="2" type="ORF">SAMN05192530_104212</name>
</gene>
<evidence type="ECO:0000313" key="3">
    <source>
        <dbReference type="Proteomes" id="UP000198793"/>
    </source>
</evidence>
<dbReference type="AlphaFoldDB" id="A0A1H0HPK5"/>
<dbReference type="STRING" id="1166073.SAMN05192530_104212"/>
<dbReference type="RefSeq" id="WP_170842561.1">
    <property type="nucleotide sequence ID" value="NZ_FNIT01000004.1"/>
</dbReference>
<sequence>MTSLDTHSSTSPRGEDKEAPFGFLLLQDRKPRALPPIGIEIRDLLAQRGKG</sequence>
<dbReference type="EMBL" id="FNIT01000004">
    <property type="protein sequence ID" value="SDO21125.1"/>
    <property type="molecule type" value="Genomic_DNA"/>
</dbReference>
<feature type="region of interest" description="Disordered" evidence="1">
    <location>
        <begin position="1"/>
        <end position="23"/>
    </location>
</feature>
<keyword evidence="3" id="KW-1185">Reference proteome</keyword>